<keyword evidence="4" id="KW-1185">Reference proteome</keyword>
<evidence type="ECO:0000256" key="1">
    <source>
        <dbReference type="SAM" id="MobiDB-lite"/>
    </source>
</evidence>
<dbReference type="HOGENOM" id="CLU_020820_0_0_1"/>
<evidence type="ECO:0000256" key="2">
    <source>
        <dbReference type="SAM" id="Phobius"/>
    </source>
</evidence>
<dbReference type="OrthoDB" id="3596604at2759"/>
<organism evidence="3 4">
    <name type="scientific">Cladophialophora immunda</name>
    <dbReference type="NCBI Taxonomy" id="569365"/>
    <lineage>
        <taxon>Eukaryota</taxon>
        <taxon>Fungi</taxon>
        <taxon>Dikarya</taxon>
        <taxon>Ascomycota</taxon>
        <taxon>Pezizomycotina</taxon>
        <taxon>Eurotiomycetes</taxon>
        <taxon>Chaetothyriomycetidae</taxon>
        <taxon>Chaetothyriales</taxon>
        <taxon>Herpotrichiellaceae</taxon>
        <taxon>Cladophialophora</taxon>
    </lineage>
</organism>
<feature type="transmembrane region" description="Helical" evidence="2">
    <location>
        <begin position="187"/>
        <end position="208"/>
    </location>
</feature>
<feature type="region of interest" description="Disordered" evidence="1">
    <location>
        <begin position="33"/>
        <end position="93"/>
    </location>
</feature>
<feature type="transmembrane region" description="Helical" evidence="2">
    <location>
        <begin position="599"/>
        <end position="622"/>
    </location>
</feature>
<keyword evidence="2" id="KW-1133">Transmembrane helix</keyword>
<accession>A0A0D2D7V3</accession>
<dbReference type="GeneID" id="27342605"/>
<sequence>MPRSRYARFNPFGGSELTASPISEEPLQFSNIIPDSAFNPLPGSSPSDEGADRYSKKQRARFSDRQISSKSTGDVPYGALEGGRPPRRRTTSSSLYRVASSVRDFAVSHFNVPAVAAPWEHGLPEKYGSSLPPSNTVRYFDYRRQRRRLFINSSFQWLITALICAAMAGCLYGFSTIITGLSATRKQVFNALVTGLSLCLGLNLASSLSGYAQMMRWRFLASGYRTLQDFELVMNCDSQSKVFRLIWAGRTRGRRLPNKTQVLAVVWLLINIAVQIFTALLGLTYSIDVSSEFVRLTFGNVSVADVSYIGNAQSIYLYDHNQTDGNSILAEMAAANEWGVTGQDFNIFEIPFDEYLGHQQSIYTDGSFFWYRFIDRSPLALSLTAVTERTVNTTATCQSFPVTYGGYAGFQTDNASLANDLTWVDANGEEHTWWIPETATGATTWMSNLTSDCGPRCLQIYALQSADNITDSVPKPRFWTCYSNVSHVDNADLYIDPDQYQIADTQAQILAGAIGWSGSVMAARDNSTAALEESNLQFVQYPVSSQWSPPGNYTADDMALLVSKFTAGAIAAIDTNGPRRNVTGFGPAPAQVLNVQWRYAGSILGAIPVAQGLVLLAVILLADKAIIKDTSHLAMARLLRPVVDKLGDTGCLLTGDEIAERLGNLRVIYGVRDPDDGVHGHGLGVTGTGTGDDGRVRHLDIIEETEGLGYRRGRMPEGRYDGVYPFREDETEPLLLASREAEAVSSPEGERTATGIYGGGNILRSRRQWTRRRMSI</sequence>
<feature type="region of interest" description="Disordered" evidence="1">
    <location>
        <begin position="1"/>
        <end position="20"/>
    </location>
</feature>
<dbReference type="Proteomes" id="UP000054466">
    <property type="component" value="Unassembled WGS sequence"/>
</dbReference>
<feature type="transmembrane region" description="Helical" evidence="2">
    <location>
        <begin position="262"/>
        <end position="285"/>
    </location>
</feature>
<evidence type="ECO:0000313" key="3">
    <source>
        <dbReference type="EMBL" id="KIW31819.1"/>
    </source>
</evidence>
<dbReference type="AlphaFoldDB" id="A0A0D2D7V3"/>
<dbReference type="EMBL" id="KN847041">
    <property type="protein sequence ID" value="KIW31819.1"/>
    <property type="molecule type" value="Genomic_DNA"/>
</dbReference>
<keyword evidence="2" id="KW-0812">Transmembrane</keyword>
<dbReference type="VEuPathDB" id="FungiDB:PV07_03411"/>
<gene>
    <name evidence="3" type="ORF">PV07_03411</name>
</gene>
<proteinExistence type="predicted"/>
<feature type="transmembrane region" description="Helical" evidence="2">
    <location>
        <begin position="154"/>
        <end position="175"/>
    </location>
</feature>
<evidence type="ECO:0000313" key="4">
    <source>
        <dbReference type="Proteomes" id="UP000054466"/>
    </source>
</evidence>
<dbReference type="RefSeq" id="XP_016252035.1">
    <property type="nucleotide sequence ID" value="XM_016390133.1"/>
</dbReference>
<name>A0A0D2D7V3_9EURO</name>
<keyword evidence="2" id="KW-0472">Membrane</keyword>
<reference evidence="3 4" key="1">
    <citation type="submission" date="2015-01" db="EMBL/GenBank/DDBJ databases">
        <title>The Genome Sequence of Cladophialophora immunda CBS83496.</title>
        <authorList>
            <consortium name="The Broad Institute Genomics Platform"/>
            <person name="Cuomo C."/>
            <person name="de Hoog S."/>
            <person name="Gorbushina A."/>
            <person name="Stielow B."/>
            <person name="Teixiera M."/>
            <person name="Abouelleil A."/>
            <person name="Chapman S.B."/>
            <person name="Priest M."/>
            <person name="Young S.K."/>
            <person name="Wortman J."/>
            <person name="Nusbaum C."/>
            <person name="Birren B."/>
        </authorList>
    </citation>
    <scope>NUCLEOTIDE SEQUENCE [LARGE SCALE GENOMIC DNA]</scope>
    <source>
        <strain evidence="3 4">CBS 83496</strain>
    </source>
</reference>
<protein>
    <submittedName>
        <fullName evidence="3">Uncharacterized protein</fullName>
    </submittedName>
</protein>